<evidence type="ECO:0000313" key="1">
    <source>
        <dbReference type="EMBL" id="GAA0165552.1"/>
    </source>
</evidence>
<dbReference type="Proteomes" id="UP001454036">
    <property type="component" value="Unassembled WGS sequence"/>
</dbReference>
<sequence>MSRDKKWPNELPPFLEVCLDLNNHKDRGLIRKKKKIILSLRLNCLMERIGFLQIVWDAPSGTQDRRPTKIVTSRFYNFKNGFPISLPLIASGPPLGRIVFIGKSSVRNQKLTSYNGRMLCNKWEIGKASPEYLAQIDLIRGIGSLLGNVNVDAKDEGDGNEIRGANVSGENIAHRKDSRAEDYGFHHPSSGDVDGGMGLFLGGSS</sequence>
<comment type="caution">
    <text evidence="1">The sequence shown here is derived from an EMBL/GenBank/DDBJ whole genome shotgun (WGS) entry which is preliminary data.</text>
</comment>
<gene>
    <name evidence="1" type="ORF">LIER_40005</name>
</gene>
<evidence type="ECO:0000313" key="2">
    <source>
        <dbReference type="Proteomes" id="UP001454036"/>
    </source>
</evidence>
<protein>
    <submittedName>
        <fullName evidence="1">Uncharacterized protein</fullName>
    </submittedName>
</protein>
<proteinExistence type="predicted"/>
<reference evidence="1 2" key="1">
    <citation type="submission" date="2024-01" db="EMBL/GenBank/DDBJ databases">
        <title>The complete chloroplast genome sequence of Lithospermum erythrorhizon: insights into the phylogenetic relationship among Boraginaceae species and the maternal lineages of purple gromwells.</title>
        <authorList>
            <person name="Okada T."/>
            <person name="Watanabe K."/>
        </authorList>
    </citation>
    <scope>NUCLEOTIDE SEQUENCE [LARGE SCALE GENOMIC DNA]</scope>
</reference>
<name>A0AAV3QTZ9_LITER</name>
<dbReference type="AlphaFoldDB" id="A0AAV3QTZ9"/>
<dbReference type="EMBL" id="BAABME010022333">
    <property type="protein sequence ID" value="GAA0165552.1"/>
    <property type="molecule type" value="Genomic_DNA"/>
</dbReference>
<accession>A0AAV3QTZ9</accession>
<keyword evidence="2" id="KW-1185">Reference proteome</keyword>
<organism evidence="1 2">
    <name type="scientific">Lithospermum erythrorhizon</name>
    <name type="common">Purple gromwell</name>
    <name type="synonym">Lithospermum officinale var. erythrorhizon</name>
    <dbReference type="NCBI Taxonomy" id="34254"/>
    <lineage>
        <taxon>Eukaryota</taxon>
        <taxon>Viridiplantae</taxon>
        <taxon>Streptophyta</taxon>
        <taxon>Embryophyta</taxon>
        <taxon>Tracheophyta</taxon>
        <taxon>Spermatophyta</taxon>
        <taxon>Magnoliopsida</taxon>
        <taxon>eudicotyledons</taxon>
        <taxon>Gunneridae</taxon>
        <taxon>Pentapetalae</taxon>
        <taxon>asterids</taxon>
        <taxon>lamiids</taxon>
        <taxon>Boraginales</taxon>
        <taxon>Boraginaceae</taxon>
        <taxon>Boraginoideae</taxon>
        <taxon>Lithospermeae</taxon>
        <taxon>Lithospermum</taxon>
    </lineage>
</organism>